<comment type="caution">
    <text evidence="2">The sequence shown here is derived from an EMBL/GenBank/DDBJ whole genome shotgun (WGS) entry which is preliminary data.</text>
</comment>
<name>A0ABR3FH25_9AGAR</name>
<feature type="region of interest" description="Disordered" evidence="1">
    <location>
        <begin position="188"/>
        <end position="215"/>
    </location>
</feature>
<feature type="compositionally biased region" description="Polar residues" evidence="1">
    <location>
        <begin position="142"/>
        <end position="155"/>
    </location>
</feature>
<evidence type="ECO:0000313" key="3">
    <source>
        <dbReference type="Proteomes" id="UP001465976"/>
    </source>
</evidence>
<evidence type="ECO:0000256" key="1">
    <source>
        <dbReference type="SAM" id="MobiDB-lite"/>
    </source>
</evidence>
<reference evidence="2 3" key="1">
    <citation type="submission" date="2024-02" db="EMBL/GenBank/DDBJ databases">
        <title>A draft genome for the cacao thread blight pathogen Marasmius crinis-equi.</title>
        <authorList>
            <person name="Cohen S.P."/>
            <person name="Baruah I.K."/>
            <person name="Amoako-Attah I."/>
            <person name="Bukari Y."/>
            <person name="Meinhardt L.W."/>
            <person name="Bailey B.A."/>
        </authorList>
    </citation>
    <scope>NUCLEOTIDE SEQUENCE [LARGE SCALE GENOMIC DNA]</scope>
    <source>
        <strain evidence="2 3">GH-76</strain>
    </source>
</reference>
<organism evidence="2 3">
    <name type="scientific">Marasmius crinis-equi</name>
    <dbReference type="NCBI Taxonomy" id="585013"/>
    <lineage>
        <taxon>Eukaryota</taxon>
        <taxon>Fungi</taxon>
        <taxon>Dikarya</taxon>
        <taxon>Basidiomycota</taxon>
        <taxon>Agaricomycotina</taxon>
        <taxon>Agaricomycetes</taxon>
        <taxon>Agaricomycetidae</taxon>
        <taxon>Agaricales</taxon>
        <taxon>Marasmiineae</taxon>
        <taxon>Marasmiaceae</taxon>
        <taxon>Marasmius</taxon>
    </lineage>
</organism>
<feature type="compositionally biased region" description="Low complexity" evidence="1">
    <location>
        <begin position="127"/>
        <end position="139"/>
    </location>
</feature>
<protein>
    <submittedName>
        <fullName evidence="2">Uncharacterized protein</fullName>
    </submittedName>
</protein>
<feature type="region of interest" description="Disordered" evidence="1">
    <location>
        <begin position="382"/>
        <end position="403"/>
    </location>
</feature>
<dbReference type="EMBL" id="JBAHYK010000385">
    <property type="protein sequence ID" value="KAL0574569.1"/>
    <property type="molecule type" value="Genomic_DNA"/>
</dbReference>
<proteinExistence type="predicted"/>
<evidence type="ECO:0000313" key="2">
    <source>
        <dbReference type="EMBL" id="KAL0574569.1"/>
    </source>
</evidence>
<sequence>MYPSFTAASNNQQAHQWLLQEYDGTQNWQGDGIPLEAFESLTAVAHARPIPQNYYPNSNVHHVSHGSLIYRRDSNNAWSSPPTMASLRDPHPGHTAHLEPALNIQQGHGFKAGPIAYHIPAPASSEFSSNLHNSSSAEHAYTQVQTPLPHPQSQEPARIAPAVHPKAYPHAHSPYRSSRLNPNASNLAHAAHPRLPPGPPRRPFHGHSNTQSMNPDFYQARIPLHSAAASLSANTNTNTASASASQLPMQLSSLRYQPPPPLSARNTSLPSIADAIIVPNQPYAQSQPQDIANRENVDPSKQAQNSTPMKIEAPVPVRYHEIAVRSLKTNSASMNKDVGFLSLLNGFVGLESDVNADVGGDHVFGLQSSALPFDGNIAVTREEEEETVAAEGSTQKDASQSESGDAILEDANPTLKARLTTYGDLKLASPDTLIALSEPYLLDWCFDQAKYDRSEWNRALLCKLFATAAPLDNLVAKRIHIVSRGGRLCASSPDGGSAEASNLDGGLTIREVDREARDGVARSLSIGAAEEAAPLVALLG</sequence>
<feature type="compositionally biased region" description="Polar residues" evidence="1">
    <location>
        <begin position="392"/>
        <end position="403"/>
    </location>
</feature>
<accession>A0ABR3FH25</accession>
<keyword evidence="3" id="KW-1185">Reference proteome</keyword>
<dbReference type="Proteomes" id="UP001465976">
    <property type="component" value="Unassembled WGS sequence"/>
</dbReference>
<gene>
    <name evidence="2" type="ORF">V5O48_007381</name>
</gene>
<feature type="region of interest" description="Disordered" evidence="1">
    <location>
        <begin position="127"/>
        <end position="155"/>
    </location>
</feature>